<dbReference type="InterPro" id="IPR011004">
    <property type="entry name" value="Trimer_LpxA-like_sf"/>
</dbReference>
<dbReference type="Proteomes" id="UP000010471">
    <property type="component" value="Chromosome"/>
</dbReference>
<accession>K9WK46</accession>
<dbReference type="PANTHER" id="PTHR23416:SF23">
    <property type="entry name" value="ACETYLTRANSFERASE C18B11.09C-RELATED"/>
    <property type="match status" value="1"/>
</dbReference>
<keyword evidence="5" id="KW-1185">Reference proteome</keyword>
<dbReference type="PATRIC" id="fig|1173027.3.peg.4913"/>
<keyword evidence="3" id="KW-1133">Transmembrane helix</keyword>
<dbReference type="HOGENOM" id="CLU_051638_7_2_3"/>
<dbReference type="eggNOG" id="COG0110">
    <property type="taxonomic scope" value="Bacteria"/>
</dbReference>
<name>K9WK46_9CYAN</name>
<dbReference type="KEGG" id="mic:Mic7113_4441"/>
<dbReference type="InterPro" id="IPR051159">
    <property type="entry name" value="Hexapeptide_acetyltransf"/>
</dbReference>
<dbReference type="CDD" id="cd04647">
    <property type="entry name" value="LbH_MAT_like"/>
    <property type="match status" value="1"/>
</dbReference>
<evidence type="ECO:0000256" key="3">
    <source>
        <dbReference type="SAM" id="Phobius"/>
    </source>
</evidence>
<dbReference type="AlphaFoldDB" id="K9WK46"/>
<dbReference type="GO" id="GO:0005829">
    <property type="term" value="C:cytosol"/>
    <property type="evidence" value="ECO:0007669"/>
    <property type="project" value="TreeGrafter"/>
</dbReference>
<evidence type="ECO:0000256" key="1">
    <source>
        <dbReference type="ARBA" id="ARBA00007274"/>
    </source>
</evidence>
<evidence type="ECO:0000313" key="5">
    <source>
        <dbReference type="Proteomes" id="UP000010471"/>
    </source>
</evidence>
<sequence>MNNLINRIHFDGILYLTNRVVSRIPSHMIRLFFYRYCLGLTIGTNSSIFMDAWFDSKKNFNLGKNSVINQNCRLDNRGSITIGENVSISSEVCILTADHDLQSCDFTGRLRPVNIEDYVFIGTRAMILPGVTLGKGCAVAAGAVVTKSVPPFTIVAGVPAKPIGMRQTNLQYRLSYRRLFY</sequence>
<evidence type="ECO:0000313" key="4">
    <source>
        <dbReference type="EMBL" id="AFZ20134.1"/>
    </source>
</evidence>
<dbReference type="GO" id="GO:0008374">
    <property type="term" value="F:O-acyltransferase activity"/>
    <property type="evidence" value="ECO:0007669"/>
    <property type="project" value="TreeGrafter"/>
</dbReference>
<keyword evidence="3" id="KW-0812">Transmembrane</keyword>
<organism evidence="4 5">
    <name type="scientific">Allocoleopsis franciscana PCC 7113</name>
    <dbReference type="NCBI Taxonomy" id="1173027"/>
    <lineage>
        <taxon>Bacteria</taxon>
        <taxon>Bacillati</taxon>
        <taxon>Cyanobacteriota</taxon>
        <taxon>Cyanophyceae</taxon>
        <taxon>Coleofasciculales</taxon>
        <taxon>Coleofasciculaceae</taxon>
        <taxon>Allocoleopsis</taxon>
        <taxon>Allocoleopsis franciscana</taxon>
    </lineage>
</organism>
<protein>
    <submittedName>
        <fullName evidence="4">Acetyltransferase (Isoleucine patch superfamily)</fullName>
    </submittedName>
</protein>
<proteinExistence type="inferred from homology"/>
<evidence type="ECO:0000256" key="2">
    <source>
        <dbReference type="ARBA" id="ARBA00022679"/>
    </source>
</evidence>
<gene>
    <name evidence="4" type="ORF">Mic7113_4441</name>
</gene>
<dbReference type="InterPro" id="IPR001451">
    <property type="entry name" value="Hexapep"/>
</dbReference>
<keyword evidence="3" id="KW-0472">Membrane</keyword>
<feature type="transmembrane region" description="Helical" evidence="3">
    <location>
        <begin position="33"/>
        <end position="54"/>
    </location>
</feature>
<dbReference type="PANTHER" id="PTHR23416">
    <property type="entry name" value="SIALIC ACID SYNTHASE-RELATED"/>
    <property type="match status" value="1"/>
</dbReference>
<dbReference type="Pfam" id="PF14602">
    <property type="entry name" value="Hexapep_2"/>
    <property type="match status" value="1"/>
</dbReference>
<dbReference type="STRING" id="1173027.Mic7113_4441"/>
<dbReference type="SUPFAM" id="SSF51161">
    <property type="entry name" value="Trimeric LpxA-like enzymes"/>
    <property type="match status" value="1"/>
</dbReference>
<dbReference type="GO" id="GO:0043886">
    <property type="term" value="F:structural constituent of carboxysome shell"/>
    <property type="evidence" value="ECO:0007669"/>
    <property type="project" value="UniProtKB-ARBA"/>
</dbReference>
<reference evidence="4 5" key="1">
    <citation type="submission" date="2012-06" db="EMBL/GenBank/DDBJ databases">
        <title>Finished chromosome of genome of Microcoleus sp. PCC 7113.</title>
        <authorList>
            <consortium name="US DOE Joint Genome Institute"/>
            <person name="Gugger M."/>
            <person name="Coursin T."/>
            <person name="Rippka R."/>
            <person name="Tandeau De Marsac N."/>
            <person name="Huntemann M."/>
            <person name="Wei C.-L."/>
            <person name="Han J."/>
            <person name="Detter J.C."/>
            <person name="Han C."/>
            <person name="Tapia R."/>
            <person name="Chen A."/>
            <person name="Kyrpides N."/>
            <person name="Mavromatis K."/>
            <person name="Markowitz V."/>
            <person name="Szeto E."/>
            <person name="Ivanova N."/>
            <person name="Pagani I."/>
            <person name="Pati A."/>
            <person name="Goodwin L."/>
            <person name="Nordberg H.P."/>
            <person name="Cantor M.N."/>
            <person name="Hua S.X."/>
            <person name="Woyke T."/>
            <person name="Kerfeld C.A."/>
        </authorList>
    </citation>
    <scope>NUCLEOTIDE SEQUENCE [LARGE SCALE GENOMIC DNA]</scope>
    <source>
        <strain evidence="4 5">PCC 7113</strain>
    </source>
</reference>
<keyword evidence="2 4" id="KW-0808">Transferase</keyword>
<dbReference type="Gene3D" id="2.160.10.10">
    <property type="entry name" value="Hexapeptide repeat proteins"/>
    <property type="match status" value="1"/>
</dbReference>
<dbReference type="EMBL" id="CP003630">
    <property type="protein sequence ID" value="AFZ20134.1"/>
    <property type="molecule type" value="Genomic_DNA"/>
</dbReference>
<dbReference type="OrthoDB" id="9782926at2"/>
<comment type="similarity">
    <text evidence="1">Belongs to the transferase hexapeptide repeat family.</text>
</comment>
<dbReference type="GO" id="GO:0031470">
    <property type="term" value="C:carboxysome"/>
    <property type="evidence" value="ECO:0007669"/>
    <property type="project" value="UniProtKB-ARBA"/>
</dbReference>